<keyword evidence="1" id="KW-0472">Membrane</keyword>
<protein>
    <submittedName>
        <fullName evidence="2">Uncharacterized protein</fullName>
    </submittedName>
</protein>
<comment type="caution">
    <text evidence="2">The sequence shown here is derived from an EMBL/GenBank/DDBJ whole genome shotgun (WGS) entry which is preliminary data.</text>
</comment>
<organism evidence="2 3">
    <name type="scientific">Flagellimonas algicola</name>
    <dbReference type="NCBI Taxonomy" id="2583815"/>
    <lineage>
        <taxon>Bacteria</taxon>
        <taxon>Pseudomonadati</taxon>
        <taxon>Bacteroidota</taxon>
        <taxon>Flavobacteriia</taxon>
        <taxon>Flavobacteriales</taxon>
        <taxon>Flavobacteriaceae</taxon>
        <taxon>Flagellimonas</taxon>
    </lineage>
</organism>
<name>A0ABY2WP15_9FLAO</name>
<evidence type="ECO:0000313" key="2">
    <source>
        <dbReference type="EMBL" id="TMU56730.1"/>
    </source>
</evidence>
<feature type="transmembrane region" description="Helical" evidence="1">
    <location>
        <begin position="160"/>
        <end position="177"/>
    </location>
</feature>
<feature type="transmembrane region" description="Helical" evidence="1">
    <location>
        <begin position="125"/>
        <end position="144"/>
    </location>
</feature>
<sequence>MIENELIQIWQSSPKHERIKFEKSKLMLDVQTKLNSFDRAVKRRDFVEISAAILMTPLFLYQVYRQPNILAKIGAFWIAVYCGYVIYKLLKVKKTKPSETSTYLDYLKESKDYLEKQKKLLESILYWYILPGLTGCTIFLIGSLDLPNKTWQEIIKIKKVWVGLSAFTAVGVFTYWLNKRGVKKEFIPRLKKVNELIRLMEED</sequence>
<keyword evidence="1" id="KW-0812">Transmembrane</keyword>
<keyword evidence="3" id="KW-1185">Reference proteome</keyword>
<reference evidence="2 3" key="1">
    <citation type="submission" date="2019-05" db="EMBL/GenBank/DDBJ databases">
        <title>Flagellimonas sp. AsT0115, sp. nov., isolated from a marine red algae, Asparagopsis taxiformis.</title>
        <authorList>
            <person name="Kim J."/>
            <person name="Jeong S.E."/>
            <person name="Jeon C.O."/>
        </authorList>
    </citation>
    <scope>NUCLEOTIDE SEQUENCE [LARGE SCALE GENOMIC DNA]</scope>
    <source>
        <strain evidence="2 3">AsT0115</strain>
    </source>
</reference>
<dbReference type="EMBL" id="VCNI01000001">
    <property type="protein sequence ID" value="TMU56730.1"/>
    <property type="molecule type" value="Genomic_DNA"/>
</dbReference>
<evidence type="ECO:0000313" key="3">
    <source>
        <dbReference type="Proteomes" id="UP000751614"/>
    </source>
</evidence>
<dbReference type="Proteomes" id="UP000751614">
    <property type="component" value="Unassembled WGS sequence"/>
</dbReference>
<gene>
    <name evidence="2" type="ORF">FGG15_04070</name>
</gene>
<proteinExistence type="predicted"/>
<evidence type="ECO:0000256" key="1">
    <source>
        <dbReference type="SAM" id="Phobius"/>
    </source>
</evidence>
<feature type="transmembrane region" description="Helical" evidence="1">
    <location>
        <begin position="69"/>
        <end position="87"/>
    </location>
</feature>
<dbReference type="RefSeq" id="WP_138833481.1">
    <property type="nucleotide sequence ID" value="NZ_VCNI01000001.1"/>
</dbReference>
<keyword evidence="1" id="KW-1133">Transmembrane helix</keyword>
<accession>A0ABY2WP15</accession>
<feature type="transmembrane region" description="Helical" evidence="1">
    <location>
        <begin position="46"/>
        <end position="63"/>
    </location>
</feature>